<dbReference type="PANTHER" id="PTHR47691:SF3">
    <property type="entry name" value="HTH-TYPE TRANSCRIPTIONAL REGULATOR RV0890C-RELATED"/>
    <property type="match status" value="1"/>
</dbReference>
<dbReference type="Proteomes" id="UP000675781">
    <property type="component" value="Unassembled WGS sequence"/>
</dbReference>
<dbReference type="SUPFAM" id="SSF48452">
    <property type="entry name" value="TPR-like"/>
    <property type="match status" value="3"/>
</dbReference>
<gene>
    <name evidence="3" type="ORF">KDL01_24380</name>
</gene>
<dbReference type="Gene3D" id="3.40.50.300">
    <property type="entry name" value="P-loop containing nucleotide triphosphate hydrolases"/>
    <property type="match status" value="1"/>
</dbReference>
<dbReference type="Gene3D" id="1.25.40.10">
    <property type="entry name" value="Tetratricopeptide repeat domain"/>
    <property type="match status" value="2"/>
</dbReference>
<feature type="repeat" description="TPR" evidence="1">
    <location>
        <begin position="804"/>
        <end position="837"/>
    </location>
</feature>
<dbReference type="PANTHER" id="PTHR47691">
    <property type="entry name" value="REGULATOR-RELATED"/>
    <property type="match status" value="1"/>
</dbReference>
<evidence type="ECO:0000256" key="2">
    <source>
        <dbReference type="SAM" id="MobiDB-lite"/>
    </source>
</evidence>
<dbReference type="RefSeq" id="WP_212530916.1">
    <property type="nucleotide sequence ID" value="NZ_JAGSOG010000142.1"/>
</dbReference>
<reference evidence="3" key="1">
    <citation type="submission" date="2021-04" db="EMBL/GenBank/DDBJ databases">
        <title>Genome based classification of Actinospica acidithermotolerans sp. nov., an actinobacterium isolated from an Indonesian hot spring.</title>
        <authorList>
            <person name="Kusuma A.B."/>
            <person name="Putra K.E."/>
            <person name="Nafisah S."/>
            <person name="Loh J."/>
            <person name="Nouioui I."/>
            <person name="Goodfellow M."/>
        </authorList>
    </citation>
    <scope>NUCLEOTIDE SEQUENCE</scope>
    <source>
        <strain evidence="3">CSCA 57</strain>
    </source>
</reference>
<feature type="compositionally biased region" description="Polar residues" evidence="2">
    <location>
        <begin position="983"/>
        <end position="995"/>
    </location>
</feature>
<dbReference type="InterPro" id="IPR011990">
    <property type="entry name" value="TPR-like_helical_dom_sf"/>
</dbReference>
<keyword evidence="4" id="KW-1185">Reference proteome</keyword>
<dbReference type="EMBL" id="JAGSOG010000142">
    <property type="protein sequence ID" value="MBR7836437.1"/>
    <property type="molecule type" value="Genomic_DNA"/>
</dbReference>
<dbReference type="GO" id="GO:0043531">
    <property type="term" value="F:ADP binding"/>
    <property type="evidence" value="ECO:0007669"/>
    <property type="project" value="InterPro"/>
</dbReference>
<organism evidence="3 4">
    <name type="scientific">Actinospica durhamensis</name>
    <dbReference type="NCBI Taxonomy" id="1508375"/>
    <lineage>
        <taxon>Bacteria</taxon>
        <taxon>Bacillati</taxon>
        <taxon>Actinomycetota</taxon>
        <taxon>Actinomycetes</taxon>
        <taxon>Catenulisporales</taxon>
        <taxon>Actinospicaceae</taxon>
        <taxon>Actinospica</taxon>
    </lineage>
</organism>
<dbReference type="SMART" id="SM00028">
    <property type="entry name" value="TPR"/>
    <property type="match status" value="10"/>
</dbReference>
<protein>
    <submittedName>
        <fullName evidence="3">Tetratricopeptide repeat protein</fullName>
    </submittedName>
</protein>
<dbReference type="InterPro" id="IPR019734">
    <property type="entry name" value="TPR_rpt"/>
</dbReference>
<dbReference type="Pfam" id="PF13424">
    <property type="entry name" value="TPR_12"/>
    <property type="match status" value="3"/>
</dbReference>
<proteinExistence type="predicted"/>
<dbReference type="PROSITE" id="PS50005">
    <property type="entry name" value="TPR"/>
    <property type="match status" value="1"/>
</dbReference>
<sequence length="1004" mass="108636">MADAHIDTAPDPEAAADLAEFVRELGRLRVWAGNQPYRQLAKSVGSRMNPPRNVPYRTVASMFQPERRRLDLDLVVAIVRALGLPEPDVARWRAACNRVHAESGLAKPAKASRHLPADTRRFIGRATELDRLLNSSDETEGAVSPAVVITSIDGMAGVGKSALAIRAAHLLADRYPDGQLFLDLHGHTPGLAPREPADALATLLTALNVAPDKIPAGLEARAAAYRNRLAGTRTMIVLDNAATETQVKLLIPGAGGCLVLITSRKRLKSLDEAHTIALDVLSNTDAVALLQAILEPTLAPAEDPGWQELADLCGNLPLALRIAAALIRHRPAWTLDNLAVRLRAARTELRSFTDGERDLSTVFGLSYQTLTDPQRLLLRRLGLVPGPDIDRYAAAALLVTDPARADQLLQDLVDHHLLTEPAPDHYRMHDLIRGYAYAQSAALDPEHERECALDRLLRYYAHTARSLSRSVSVQPRIEPDTPEPTHAPDLRDPATALAWLRAEYTNLNDAAMYAHVRRLHSHTVALAAALADIVDIDGPWTRGLNVHQCAADAAELLGEPTAHAIALTDLGRMRCMTEDYPGAEEALTRALEIFRTLGHRIGEAIALTGLGRVWSNTGDYTRAENSLGESLEIYRTIGHRHGEASALDDLGRVHSLTGGQQNAVDAFTLALEIYRELGHRGGEASALSRLGHSRSLIGDFRGAQEALTAALEICRLVGDRRGEASALHNVGRILSVVADFPAAIDAFTRAQAAYHALGLRRGEAASLADLGRMRSVTGDLSGAEEALNQALAVHRTLSQPDGEATILTELGQVWKKTGNHSEARDALERALEIFRTIKRLPGEAYALTALGHVYSLTGDHPAAECSLTRALEIYSEIGEHGNVAWAMNHYAAAVASAGDQPRSLALYQQAQAMNQKFHKFDDEAISWEGIGDHHLAAGDIDQGTVHLRRALELYERLGMTDDAQRVTPRLADLANAQPRGPSLTVSTEPGSTCATNAEGISACR</sequence>
<dbReference type="PRINTS" id="PR00364">
    <property type="entry name" value="DISEASERSIST"/>
</dbReference>
<comment type="caution">
    <text evidence="3">The sequence shown here is derived from an EMBL/GenBank/DDBJ whole genome shotgun (WGS) entry which is preliminary data.</text>
</comment>
<feature type="region of interest" description="Disordered" evidence="2">
    <location>
        <begin position="471"/>
        <end position="490"/>
    </location>
</feature>
<feature type="region of interest" description="Disordered" evidence="2">
    <location>
        <begin position="974"/>
        <end position="1004"/>
    </location>
</feature>
<dbReference type="SUPFAM" id="SSF52540">
    <property type="entry name" value="P-loop containing nucleoside triphosphate hydrolases"/>
    <property type="match status" value="1"/>
</dbReference>
<evidence type="ECO:0000313" key="3">
    <source>
        <dbReference type="EMBL" id="MBR7836437.1"/>
    </source>
</evidence>
<evidence type="ECO:0000256" key="1">
    <source>
        <dbReference type="PROSITE-ProRule" id="PRU00339"/>
    </source>
</evidence>
<name>A0A941EU44_9ACTN</name>
<accession>A0A941EU44</accession>
<keyword evidence="1" id="KW-0802">TPR repeat</keyword>
<evidence type="ECO:0000313" key="4">
    <source>
        <dbReference type="Proteomes" id="UP000675781"/>
    </source>
</evidence>
<dbReference type="AlphaFoldDB" id="A0A941EU44"/>
<dbReference type="InterPro" id="IPR027417">
    <property type="entry name" value="P-loop_NTPase"/>
</dbReference>